<accession>A0ABN9HAX4</accession>
<name>A0ABN9HAX4_9NEOB</name>
<keyword evidence="1" id="KW-0732">Signal</keyword>
<gene>
    <name evidence="2" type="ORF">SPARVUS_LOCUS15468942</name>
</gene>
<reference evidence="2" key="1">
    <citation type="submission" date="2023-05" db="EMBL/GenBank/DDBJ databases">
        <authorList>
            <person name="Stuckert A."/>
        </authorList>
    </citation>
    <scope>NUCLEOTIDE SEQUENCE</scope>
</reference>
<protein>
    <submittedName>
        <fullName evidence="2">Uncharacterized protein</fullName>
    </submittedName>
</protein>
<comment type="caution">
    <text evidence="2">The sequence shown here is derived from an EMBL/GenBank/DDBJ whole genome shotgun (WGS) entry which is preliminary data.</text>
</comment>
<keyword evidence="3" id="KW-1185">Reference proteome</keyword>
<dbReference type="Proteomes" id="UP001162483">
    <property type="component" value="Unassembled WGS sequence"/>
</dbReference>
<feature type="chain" id="PRO_5046533473" evidence="1">
    <location>
        <begin position="27"/>
        <end position="51"/>
    </location>
</feature>
<sequence>MNFLGLQILTLQTVGDFCSLCTSACADPTLSFYMSCCCSQLLPLYYNPTNS</sequence>
<evidence type="ECO:0000313" key="2">
    <source>
        <dbReference type="EMBL" id="CAI9616893.1"/>
    </source>
</evidence>
<evidence type="ECO:0000256" key="1">
    <source>
        <dbReference type="SAM" id="SignalP"/>
    </source>
</evidence>
<evidence type="ECO:0000313" key="3">
    <source>
        <dbReference type="Proteomes" id="UP001162483"/>
    </source>
</evidence>
<dbReference type="EMBL" id="CATNWA010020140">
    <property type="protein sequence ID" value="CAI9616893.1"/>
    <property type="molecule type" value="Genomic_DNA"/>
</dbReference>
<feature type="signal peptide" evidence="1">
    <location>
        <begin position="1"/>
        <end position="26"/>
    </location>
</feature>
<proteinExistence type="predicted"/>
<organism evidence="2 3">
    <name type="scientific">Staurois parvus</name>
    <dbReference type="NCBI Taxonomy" id="386267"/>
    <lineage>
        <taxon>Eukaryota</taxon>
        <taxon>Metazoa</taxon>
        <taxon>Chordata</taxon>
        <taxon>Craniata</taxon>
        <taxon>Vertebrata</taxon>
        <taxon>Euteleostomi</taxon>
        <taxon>Amphibia</taxon>
        <taxon>Batrachia</taxon>
        <taxon>Anura</taxon>
        <taxon>Neobatrachia</taxon>
        <taxon>Ranoidea</taxon>
        <taxon>Ranidae</taxon>
        <taxon>Staurois</taxon>
    </lineage>
</organism>